<dbReference type="Proteomes" id="UP000692954">
    <property type="component" value="Unassembled WGS sequence"/>
</dbReference>
<evidence type="ECO:0000256" key="1">
    <source>
        <dbReference type="SAM" id="Coils"/>
    </source>
</evidence>
<evidence type="ECO:0000313" key="2">
    <source>
        <dbReference type="EMBL" id="CAD8098712.1"/>
    </source>
</evidence>
<proteinExistence type="predicted"/>
<dbReference type="AlphaFoldDB" id="A0A8S1P6I6"/>
<sequence length="108" mass="13086">MKKLAKLESMRSKLETLNKHSIRNYQIIEQLQLQLKDMQSQNQQIAEDYQNNFRNTLNQFSSNKKLSKIQDNEKDQVIQELNSQLKEKNEENHQLKDFLSISYYFRFN</sequence>
<accession>A0A8S1P6I6</accession>
<protein>
    <submittedName>
        <fullName evidence="2">Uncharacterized protein</fullName>
    </submittedName>
</protein>
<reference evidence="2" key="1">
    <citation type="submission" date="2021-01" db="EMBL/GenBank/DDBJ databases">
        <authorList>
            <consortium name="Genoscope - CEA"/>
            <person name="William W."/>
        </authorList>
    </citation>
    <scope>NUCLEOTIDE SEQUENCE</scope>
</reference>
<name>A0A8S1P6I6_9CILI</name>
<keyword evidence="1" id="KW-0175">Coiled coil</keyword>
<organism evidence="2 3">
    <name type="scientific">Paramecium sonneborni</name>
    <dbReference type="NCBI Taxonomy" id="65129"/>
    <lineage>
        <taxon>Eukaryota</taxon>
        <taxon>Sar</taxon>
        <taxon>Alveolata</taxon>
        <taxon>Ciliophora</taxon>
        <taxon>Intramacronucleata</taxon>
        <taxon>Oligohymenophorea</taxon>
        <taxon>Peniculida</taxon>
        <taxon>Parameciidae</taxon>
        <taxon>Paramecium</taxon>
    </lineage>
</organism>
<keyword evidence="3" id="KW-1185">Reference proteome</keyword>
<evidence type="ECO:0000313" key="3">
    <source>
        <dbReference type="Proteomes" id="UP000692954"/>
    </source>
</evidence>
<dbReference type="EMBL" id="CAJJDN010000070">
    <property type="protein sequence ID" value="CAD8098712.1"/>
    <property type="molecule type" value="Genomic_DNA"/>
</dbReference>
<comment type="caution">
    <text evidence="2">The sequence shown here is derived from an EMBL/GenBank/DDBJ whole genome shotgun (WGS) entry which is preliminary data.</text>
</comment>
<gene>
    <name evidence="2" type="ORF">PSON_ATCC_30995.1.T0700257</name>
</gene>
<feature type="coiled-coil region" evidence="1">
    <location>
        <begin position="28"/>
        <end position="98"/>
    </location>
</feature>